<dbReference type="AlphaFoldDB" id="A0AAV6VUH4"/>
<dbReference type="GO" id="GO:0005783">
    <property type="term" value="C:endoplasmic reticulum"/>
    <property type="evidence" value="ECO:0007669"/>
    <property type="project" value="UniProtKB-SubCell"/>
</dbReference>
<sequence>MKSIMEIEKMYPFVLVALVAVCYSNSLRCGLVFDDVAAISDNRDIRPHTPISNIFLNDFWGTSLQKEQSHKSYRPLTVLSFRLNYAVHGLEAFGYHLINILLHALVCHLFHKLCLHFMSEISSLVSSALFAAHPVHTEAVTGVVGRAELLSTLAFLGALLFYINHRCQQKSFVWQDCGVTSLLAILGLLCKEQGITVLVICCIYELFSPKISGRLLNNRHILDKSSSPTWRREKVLRIIILLSVFTASLYFRWKLMGKRMPVFNRFDNPAAVSQFPVRQLTYNYLLTVNMGLLLFPHYLCCDWTMSTIPLVSSLWDIRNFTTLFLYVTFVYLLKTISKLEDDSKLTLIMGISIMVIPFLPASNLLFPVGFVVAERILYIPSMGFCMLVAHGWSVLFEKRSCKHFAMIGVLCLIIVGVCKTITRNADWKNEYTLYKSSLNVNQRNGKLFNNMGKVLESLNRPEEALEHYESAKKIEPKDVRSYLNIGRILTSLRRFDEAEATYRKAQRLLPSPSSETQQEVHVTPSHLQLFLNLALLISQNETRLEEADAVYKKALELKTDFTKAYLNRGDVLIKMNRTKEAEAMYHRALEYDKTNPDLYFNLGVVLMDQGRNMEALEEFNKALELEPDHEKSLELSAVLMHGSGIPNHKNLAEIRLEKIIDRGKETERVYINLGLVAIDNKNYPSAEKWFRKALQKDPISREALFNLALLLSEQHRQTEALFSLDQLLKNYPSHTNGLILLADINVNYLKNLDAAEKCYNKVLELDPSNQKAQHNLCVLHFERQDFESAERCFIQTLTLHPDVPYIQQHLEIVRSILRQHQSRTLEHLAAPYSVS</sequence>
<dbReference type="GO" id="GO:0004169">
    <property type="term" value="F:dolichyl-phosphate-mannose-protein mannosyltransferase activity"/>
    <property type="evidence" value="ECO:0007669"/>
    <property type="project" value="UniProtKB-EC"/>
</dbReference>
<evidence type="ECO:0000256" key="4">
    <source>
        <dbReference type="ARBA" id="ARBA00004922"/>
    </source>
</evidence>
<feature type="repeat" description="TPR" evidence="16">
    <location>
        <begin position="596"/>
        <end position="629"/>
    </location>
</feature>
<feature type="domain" description="DUF1736" evidence="18">
    <location>
        <begin position="258"/>
        <end position="329"/>
    </location>
</feature>
<dbReference type="PROSITE" id="PS50293">
    <property type="entry name" value="TPR_REGION"/>
    <property type="match status" value="1"/>
</dbReference>
<dbReference type="InterPro" id="IPR013618">
    <property type="entry name" value="TMTC_DUF1736"/>
</dbReference>
<dbReference type="InterPro" id="IPR019734">
    <property type="entry name" value="TPR_rpt"/>
</dbReference>
<accession>A0AAV6VUH4</accession>
<dbReference type="SUPFAM" id="SSF48452">
    <property type="entry name" value="TPR-like"/>
    <property type="match status" value="1"/>
</dbReference>
<feature type="transmembrane region" description="Helical" evidence="17">
    <location>
        <begin position="85"/>
        <end position="106"/>
    </location>
</feature>
<dbReference type="EC" id="2.4.1.109" evidence="6"/>
<feature type="transmembrane region" description="Helical" evidence="17">
    <location>
        <begin position="284"/>
        <end position="305"/>
    </location>
</feature>
<dbReference type="Pfam" id="PF08409">
    <property type="entry name" value="TMTC_DUF1736"/>
    <property type="match status" value="1"/>
</dbReference>
<dbReference type="SMART" id="SM00028">
    <property type="entry name" value="TPR"/>
    <property type="match status" value="8"/>
</dbReference>
<evidence type="ECO:0000256" key="14">
    <source>
        <dbReference type="ARBA" id="ARBA00045085"/>
    </source>
</evidence>
<feature type="transmembrane region" description="Helical" evidence="17">
    <location>
        <begin position="345"/>
        <end position="370"/>
    </location>
</feature>
<dbReference type="Gene3D" id="1.25.40.10">
    <property type="entry name" value="Tetratricopeptide repeat domain"/>
    <property type="match status" value="4"/>
</dbReference>
<protein>
    <recommendedName>
        <fullName evidence="6">dolichyl-phosphate-mannose--protein mannosyltransferase</fullName>
        <ecNumber evidence="6">2.4.1.109</ecNumber>
    </recommendedName>
</protein>
<dbReference type="Pfam" id="PF13414">
    <property type="entry name" value="TPR_11"/>
    <property type="match status" value="1"/>
</dbReference>
<evidence type="ECO:0000313" key="19">
    <source>
        <dbReference type="EMBL" id="KAG8199948.1"/>
    </source>
</evidence>
<feature type="repeat" description="TPR" evidence="16">
    <location>
        <begin position="479"/>
        <end position="512"/>
    </location>
</feature>
<comment type="pathway">
    <text evidence="4">Protein modification; protein glycosylation.</text>
</comment>
<evidence type="ECO:0000256" key="10">
    <source>
        <dbReference type="ARBA" id="ARBA00022803"/>
    </source>
</evidence>
<comment type="catalytic activity">
    <reaction evidence="15">
        <text>a di-trans,poly-cis-dolichyl beta-D-mannosyl phosphate + L-seryl-[protein] = 3-O-(alpha-D-mannosyl)-L-seryl-[protein] + a di-trans,poly-cis-dolichyl phosphate + H(+)</text>
        <dbReference type="Rhea" id="RHEA:17377"/>
        <dbReference type="Rhea" id="RHEA-COMP:9863"/>
        <dbReference type="Rhea" id="RHEA-COMP:13546"/>
        <dbReference type="Rhea" id="RHEA-COMP:19498"/>
        <dbReference type="Rhea" id="RHEA-COMP:19501"/>
        <dbReference type="ChEBI" id="CHEBI:15378"/>
        <dbReference type="ChEBI" id="CHEBI:29999"/>
        <dbReference type="ChEBI" id="CHEBI:57683"/>
        <dbReference type="ChEBI" id="CHEBI:58211"/>
        <dbReference type="ChEBI" id="CHEBI:137321"/>
        <dbReference type="EC" id="2.4.1.109"/>
    </reaction>
</comment>
<keyword evidence="8 17" id="KW-0812">Transmembrane</keyword>
<feature type="transmembrane region" description="Helical" evidence="17">
    <location>
        <begin position="403"/>
        <end position="422"/>
    </location>
</feature>
<dbReference type="GO" id="GO:0016020">
    <property type="term" value="C:membrane"/>
    <property type="evidence" value="ECO:0007669"/>
    <property type="project" value="UniProtKB-SubCell"/>
</dbReference>
<feature type="repeat" description="TPR" evidence="16">
    <location>
        <begin position="667"/>
        <end position="700"/>
    </location>
</feature>
<dbReference type="Pfam" id="PF13181">
    <property type="entry name" value="TPR_8"/>
    <property type="match status" value="1"/>
</dbReference>
<evidence type="ECO:0000256" key="11">
    <source>
        <dbReference type="ARBA" id="ARBA00022824"/>
    </source>
</evidence>
<evidence type="ECO:0000256" key="9">
    <source>
        <dbReference type="ARBA" id="ARBA00022737"/>
    </source>
</evidence>
<gene>
    <name evidence="19" type="ORF">JTE90_006195</name>
</gene>
<dbReference type="Pfam" id="PF13432">
    <property type="entry name" value="TPR_16"/>
    <property type="match status" value="2"/>
</dbReference>
<evidence type="ECO:0000256" key="2">
    <source>
        <dbReference type="ARBA" id="ARBA00004141"/>
    </source>
</evidence>
<dbReference type="PROSITE" id="PS50005">
    <property type="entry name" value="TPR"/>
    <property type="match status" value="5"/>
</dbReference>
<dbReference type="InterPro" id="IPR011990">
    <property type="entry name" value="TPR-like_helical_dom_sf"/>
</dbReference>
<dbReference type="PANTHER" id="PTHR44395:SF1">
    <property type="entry name" value="PROTEIN O-MANNOSYL-TRANSFERASE TMTC3"/>
    <property type="match status" value="1"/>
</dbReference>
<evidence type="ECO:0000256" key="7">
    <source>
        <dbReference type="ARBA" id="ARBA00022679"/>
    </source>
</evidence>
<evidence type="ECO:0000313" key="20">
    <source>
        <dbReference type="Proteomes" id="UP000827092"/>
    </source>
</evidence>
<proteinExistence type="inferred from homology"/>
<keyword evidence="12 17" id="KW-1133">Transmembrane helix</keyword>
<comment type="function">
    <text evidence="1">Transfers mannosyl residues to the hydroxyl group of serine or threonine residues.</text>
</comment>
<dbReference type="Proteomes" id="UP000827092">
    <property type="component" value="Unassembled WGS sequence"/>
</dbReference>
<feature type="transmembrane region" description="Helical" evidence="17">
    <location>
        <begin position="235"/>
        <end position="253"/>
    </location>
</feature>
<feature type="transmembrane region" description="Helical" evidence="17">
    <location>
        <begin position="113"/>
        <end position="132"/>
    </location>
</feature>
<feature type="transmembrane region" description="Helical" evidence="17">
    <location>
        <begin position="183"/>
        <end position="207"/>
    </location>
</feature>
<feature type="repeat" description="TPR" evidence="16">
    <location>
        <begin position="445"/>
        <end position="478"/>
    </location>
</feature>
<comment type="caution">
    <text evidence="19">The sequence shown here is derived from an EMBL/GenBank/DDBJ whole genome shotgun (WGS) entry which is preliminary data.</text>
</comment>
<evidence type="ECO:0000256" key="5">
    <source>
        <dbReference type="ARBA" id="ARBA00007882"/>
    </source>
</evidence>
<keyword evidence="9" id="KW-0677">Repeat</keyword>
<organism evidence="19 20">
    <name type="scientific">Oedothorax gibbosus</name>
    <dbReference type="NCBI Taxonomy" id="931172"/>
    <lineage>
        <taxon>Eukaryota</taxon>
        <taxon>Metazoa</taxon>
        <taxon>Ecdysozoa</taxon>
        <taxon>Arthropoda</taxon>
        <taxon>Chelicerata</taxon>
        <taxon>Arachnida</taxon>
        <taxon>Araneae</taxon>
        <taxon>Araneomorphae</taxon>
        <taxon>Entelegynae</taxon>
        <taxon>Araneoidea</taxon>
        <taxon>Linyphiidae</taxon>
        <taxon>Erigoninae</taxon>
        <taxon>Oedothorax</taxon>
    </lineage>
</organism>
<evidence type="ECO:0000256" key="6">
    <source>
        <dbReference type="ARBA" id="ARBA00012839"/>
    </source>
</evidence>
<dbReference type="PANTHER" id="PTHR44395">
    <property type="match status" value="1"/>
</dbReference>
<evidence type="ECO:0000256" key="12">
    <source>
        <dbReference type="ARBA" id="ARBA00022989"/>
    </source>
</evidence>
<feature type="transmembrane region" description="Helical" evidence="17">
    <location>
        <begin position="376"/>
        <end position="396"/>
    </location>
</feature>
<comment type="catalytic activity">
    <reaction evidence="14">
        <text>a di-trans,poly-cis-dolichyl beta-D-mannosyl phosphate + L-threonyl-[protein] = 3-O-(alpha-D-mannosyl)-L-threonyl-[protein] + a di-trans,poly-cis-dolichyl phosphate + H(+)</text>
        <dbReference type="Rhea" id="RHEA:53396"/>
        <dbReference type="Rhea" id="RHEA-COMP:11060"/>
        <dbReference type="Rhea" id="RHEA-COMP:13547"/>
        <dbReference type="Rhea" id="RHEA-COMP:19498"/>
        <dbReference type="Rhea" id="RHEA-COMP:19501"/>
        <dbReference type="ChEBI" id="CHEBI:15378"/>
        <dbReference type="ChEBI" id="CHEBI:30013"/>
        <dbReference type="ChEBI" id="CHEBI:57683"/>
        <dbReference type="ChEBI" id="CHEBI:58211"/>
        <dbReference type="ChEBI" id="CHEBI:137323"/>
        <dbReference type="EC" id="2.4.1.109"/>
    </reaction>
</comment>
<dbReference type="EMBL" id="JAFNEN010000022">
    <property type="protein sequence ID" value="KAG8199948.1"/>
    <property type="molecule type" value="Genomic_DNA"/>
</dbReference>
<feature type="transmembrane region" description="Helical" evidence="17">
    <location>
        <begin position="144"/>
        <end position="163"/>
    </location>
</feature>
<evidence type="ECO:0000256" key="17">
    <source>
        <dbReference type="SAM" id="Phobius"/>
    </source>
</evidence>
<evidence type="ECO:0000256" key="8">
    <source>
        <dbReference type="ARBA" id="ARBA00022692"/>
    </source>
</evidence>
<keyword evidence="11" id="KW-0256">Endoplasmic reticulum</keyword>
<comment type="similarity">
    <text evidence="5">Belongs to the TMTC family.</text>
</comment>
<reference evidence="19 20" key="1">
    <citation type="journal article" date="2022" name="Nat. Ecol. Evol.">
        <title>A masculinizing supergene underlies an exaggerated male reproductive morph in a spider.</title>
        <authorList>
            <person name="Hendrickx F."/>
            <person name="De Corte Z."/>
            <person name="Sonet G."/>
            <person name="Van Belleghem S.M."/>
            <person name="Kostlbacher S."/>
            <person name="Vangestel C."/>
        </authorList>
    </citation>
    <scope>NUCLEOTIDE SEQUENCE [LARGE SCALE GENOMIC DNA]</scope>
    <source>
        <strain evidence="19">W744_W776</strain>
    </source>
</reference>
<keyword evidence="20" id="KW-1185">Reference proteome</keyword>
<feature type="repeat" description="TPR" evidence="16">
    <location>
        <begin position="562"/>
        <end position="595"/>
    </location>
</feature>
<keyword evidence="13 17" id="KW-0472">Membrane</keyword>
<evidence type="ECO:0000256" key="15">
    <source>
        <dbReference type="ARBA" id="ARBA00045102"/>
    </source>
</evidence>
<evidence type="ECO:0000256" key="16">
    <source>
        <dbReference type="PROSITE-ProRule" id="PRU00339"/>
    </source>
</evidence>
<keyword evidence="7" id="KW-0808">Transferase</keyword>
<dbReference type="SUPFAM" id="SSF81901">
    <property type="entry name" value="HCP-like"/>
    <property type="match status" value="1"/>
</dbReference>
<evidence type="ECO:0000256" key="3">
    <source>
        <dbReference type="ARBA" id="ARBA00004240"/>
    </source>
</evidence>
<evidence type="ECO:0000256" key="1">
    <source>
        <dbReference type="ARBA" id="ARBA00003582"/>
    </source>
</evidence>
<keyword evidence="10 16" id="KW-0802">TPR repeat</keyword>
<feature type="transmembrane region" description="Helical" evidence="17">
    <location>
        <begin position="317"/>
        <end position="333"/>
    </location>
</feature>
<name>A0AAV6VUH4_9ARAC</name>
<evidence type="ECO:0000259" key="18">
    <source>
        <dbReference type="Pfam" id="PF08409"/>
    </source>
</evidence>
<comment type="subcellular location">
    <subcellularLocation>
        <location evidence="3">Endoplasmic reticulum</location>
    </subcellularLocation>
    <subcellularLocation>
        <location evidence="2">Membrane</location>
        <topology evidence="2">Multi-pass membrane protein</topology>
    </subcellularLocation>
</comment>
<evidence type="ECO:0000256" key="13">
    <source>
        <dbReference type="ARBA" id="ARBA00023136"/>
    </source>
</evidence>
<dbReference type="FunFam" id="1.25.40.10:FF:000239">
    <property type="entry name" value="Transmembrane and TPR repeat-containing protein 3"/>
    <property type="match status" value="1"/>
</dbReference>